<reference evidence="2 3" key="1">
    <citation type="submission" date="2014-06" db="EMBL/GenBank/DDBJ databases">
        <title>Draft genome sequence of the putrescine producing strain Lactococcus lactis subsp cremoris GE214.</title>
        <authorList>
            <person name="Ladero V."/>
            <person name="Linares D.M."/>
            <person name="del Rio B."/>
            <person name="Mayo B."/>
            <person name="Martin M.C."/>
            <person name="Fernandez M."/>
            <person name="Alvarez M.A."/>
        </authorList>
    </citation>
    <scope>NUCLEOTIDE SEQUENCE [LARGE SCALE GENOMIC DNA]</scope>
    <source>
        <strain evidence="2 3">GE214</strain>
    </source>
</reference>
<evidence type="ECO:0000256" key="1">
    <source>
        <dbReference type="SAM" id="MobiDB-lite"/>
    </source>
</evidence>
<gene>
    <name evidence="2" type="ORF">U725_00571</name>
</gene>
<organism evidence="2 3">
    <name type="scientific">Lactococcus cremoris subsp. cremoris GE214</name>
    <dbReference type="NCBI Taxonomy" id="1415168"/>
    <lineage>
        <taxon>Bacteria</taxon>
        <taxon>Bacillati</taxon>
        <taxon>Bacillota</taxon>
        <taxon>Bacilli</taxon>
        <taxon>Lactobacillales</taxon>
        <taxon>Streptococcaceae</taxon>
        <taxon>Lactococcus</taxon>
        <taxon>Lactococcus cremoris subsp. cremoris</taxon>
    </lineage>
</organism>
<dbReference type="PATRIC" id="fig|1415168.3.peg.604"/>
<feature type="region of interest" description="Disordered" evidence="1">
    <location>
        <begin position="483"/>
        <end position="587"/>
    </location>
</feature>
<proteinExistence type="predicted"/>
<dbReference type="RefSeq" id="WP_235182398.1">
    <property type="nucleotide sequence ID" value="NZ_AZSI01000012.1"/>
</dbReference>
<evidence type="ECO:0000313" key="3">
    <source>
        <dbReference type="Proteomes" id="UP000028401"/>
    </source>
</evidence>
<name>A0A084AD69_LACLC</name>
<feature type="compositionally biased region" description="Basic and acidic residues" evidence="1">
    <location>
        <begin position="538"/>
        <end position="555"/>
    </location>
</feature>
<dbReference type="AlphaFoldDB" id="A0A084AD69"/>
<evidence type="ECO:0000313" key="2">
    <source>
        <dbReference type="EMBL" id="KEY63248.1"/>
    </source>
</evidence>
<dbReference type="EMBL" id="AZSI01000012">
    <property type="protein sequence ID" value="KEY63248.1"/>
    <property type="molecule type" value="Genomic_DNA"/>
</dbReference>
<comment type="caution">
    <text evidence="2">The sequence shown here is derived from an EMBL/GenBank/DDBJ whole genome shotgun (WGS) entry which is preliminary data.</text>
</comment>
<sequence>MRENVILDYCRELFDTLENLEGLLKGSEDLREDYRKKISAQIARQASILDILVSIGMIVYFMPDKTVFFSNLVPGTGPVDLFFRMSAITFLSLLLGYGSRLGLTWLWQHNYLPGGRKHIARFYKKKYLKKQNVINLYYKREKSQVTINFLDSDNTGLKVQKSETMTVNVGEYVWPINYGAMTSQSTKSVYHMYQIPTILNYSYQNSDSDTPLLVANDSATNVINLYYKRYKSQVTVEFLDTKGKSIRANDTITTNVGDYIWIVSLGVNSEQMKFGVYWYFVPKIGGYSFNHGTPIKVSKDAGSNIVKLYYDTEYSFDYEYDKGTPNQSSPLPDSFVAKKDDVIMSNLPEGYFISEVIDNNGKSYTDPEVAISQQEDTSPKSFKIIVSAKESNLKLTVNKPVGGESTKEFSGLYGETYQIPIDEILTTNGKTYRAIVKIQKVDWKNGITTTIIEDPEEIASLLKGNLLVGKYDSQTTSISVSYKEKAAIPPLPSKDEGDEGDDSSPSTPAKSIESSKQNEPDKQKVPAPITSITSQPEQSHDKEKVKEKNVEEPKKTAPIQKSERPSQSSENQIKAPLAPPTPSFSTTQKAIANRSIASEVNQKAHILKLRIAGAAGLAAGTASAYGILRALKMMLQHFGKLSNLIK</sequence>
<dbReference type="Proteomes" id="UP000028401">
    <property type="component" value="Unassembled WGS sequence"/>
</dbReference>
<protein>
    <submittedName>
        <fullName evidence="2">Uncharacterized protein</fullName>
    </submittedName>
</protein>
<accession>A0A084AD69</accession>